<reference evidence="1" key="2">
    <citation type="journal article" date="2024" name="Plant">
        <title>Genomic evolution and insights into agronomic trait innovations of Sesamum species.</title>
        <authorList>
            <person name="Miao H."/>
            <person name="Wang L."/>
            <person name="Qu L."/>
            <person name="Liu H."/>
            <person name="Sun Y."/>
            <person name="Le M."/>
            <person name="Wang Q."/>
            <person name="Wei S."/>
            <person name="Zheng Y."/>
            <person name="Lin W."/>
            <person name="Duan Y."/>
            <person name="Cao H."/>
            <person name="Xiong S."/>
            <person name="Wang X."/>
            <person name="Wei L."/>
            <person name="Li C."/>
            <person name="Ma Q."/>
            <person name="Ju M."/>
            <person name="Zhao R."/>
            <person name="Li G."/>
            <person name="Mu C."/>
            <person name="Tian Q."/>
            <person name="Mei H."/>
            <person name="Zhang T."/>
            <person name="Gao T."/>
            <person name="Zhang H."/>
        </authorList>
    </citation>
    <scope>NUCLEOTIDE SEQUENCE</scope>
    <source>
        <strain evidence="1">G02</strain>
    </source>
</reference>
<gene>
    <name evidence="1" type="ORF">Sradi_4416800</name>
</gene>
<evidence type="ECO:0008006" key="2">
    <source>
        <dbReference type="Google" id="ProtNLM"/>
    </source>
</evidence>
<reference evidence="1" key="1">
    <citation type="submission" date="2020-06" db="EMBL/GenBank/DDBJ databases">
        <authorList>
            <person name="Li T."/>
            <person name="Hu X."/>
            <person name="Zhang T."/>
            <person name="Song X."/>
            <person name="Zhang H."/>
            <person name="Dai N."/>
            <person name="Sheng W."/>
            <person name="Hou X."/>
            <person name="Wei L."/>
        </authorList>
    </citation>
    <scope>NUCLEOTIDE SEQUENCE</scope>
    <source>
        <strain evidence="1">G02</strain>
        <tissue evidence="1">Leaf</tissue>
    </source>
</reference>
<dbReference type="EMBL" id="JACGWJ010000019">
    <property type="protein sequence ID" value="KAL0345855.1"/>
    <property type="molecule type" value="Genomic_DNA"/>
</dbReference>
<dbReference type="SUPFAM" id="SSF56672">
    <property type="entry name" value="DNA/RNA polymerases"/>
    <property type="match status" value="1"/>
</dbReference>
<comment type="caution">
    <text evidence="1">The sequence shown here is derived from an EMBL/GenBank/DDBJ whole genome shotgun (WGS) entry which is preliminary data.</text>
</comment>
<sequence>MVRSGGNKPILLHIEIKSGVVQEVPNEVAEVLEEFKDVFHLNCLKSYLLGEPIDHAIELVPGARPPSQAPYRIAPAELAELRKQLDRLLE</sequence>
<dbReference type="AlphaFoldDB" id="A0AAW2NPP6"/>
<accession>A0AAW2NPP6</accession>
<organism evidence="1">
    <name type="scientific">Sesamum radiatum</name>
    <name type="common">Black benniseed</name>
    <dbReference type="NCBI Taxonomy" id="300843"/>
    <lineage>
        <taxon>Eukaryota</taxon>
        <taxon>Viridiplantae</taxon>
        <taxon>Streptophyta</taxon>
        <taxon>Embryophyta</taxon>
        <taxon>Tracheophyta</taxon>
        <taxon>Spermatophyta</taxon>
        <taxon>Magnoliopsida</taxon>
        <taxon>eudicotyledons</taxon>
        <taxon>Gunneridae</taxon>
        <taxon>Pentapetalae</taxon>
        <taxon>asterids</taxon>
        <taxon>lamiids</taxon>
        <taxon>Lamiales</taxon>
        <taxon>Pedaliaceae</taxon>
        <taxon>Sesamum</taxon>
    </lineage>
</organism>
<proteinExistence type="predicted"/>
<dbReference type="InterPro" id="IPR043502">
    <property type="entry name" value="DNA/RNA_pol_sf"/>
</dbReference>
<dbReference type="Gene3D" id="3.10.10.10">
    <property type="entry name" value="HIV Type 1 Reverse Transcriptase, subunit A, domain 1"/>
    <property type="match status" value="1"/>
</dbReference>
<name>A0AAW2NPP6_SESRA</name>
<protein>
    <recommendedName>
        <fullName evidence="2">Reverse transcriptase</fullName>
    </recommendedName>
</protein>
<evidence type="ECO:0000313" key="1">
    <source>
        <dbReference type="EMBL" id="KAL0345855.1"/>
    </source>
</evidence>